<keyword evidence="3 6" id="KW-0479">Metal-binding</keyword>
<dbReference type="InterPro" id="IPR007865">
    <property type="entry name" value="Aminopep_P_N"/>
</dbReference>
<comment type="similarity">
    <text evidence="2 6">Belongs to the peptidase M24B family.</text>
</comment>
<dbReference type="PANTHER" id="PTHR43226">
    <property type="entry name" value="XAA-PRO AMINOPEPTIDASE 3"/>
    <property type="match status" value="1"/>
</dbReference>
<evidence type="ECO:0000256" key="6">
    <source>
        <dbReference type="RuleBase" id="RU000590"/>
    </source>
</evidence>
<proteinExistence type="inferred from homology"/>
<dbReference type="SUPFAM" id="SSF55920">
    <property type="entry name" value="Creatinase/aminopeptidase"/>
    <property type="match status" value="2"/>
</dbReference>
<protein>
    <recommendedName>
        <fullName evidence="7">Aminopeptidase P N-terminal domain-containing protein</fullName>
    </recommendedName>
</protein>
<dbReference type="PANTHER" id="PTHR43226:SF1">
    <property type="entry name" value="XAA-PRO DIPEPTIDASE"/>
    <property type="match status" value="1"/>
</dbReference>
<organism evidence="8 9">
    <name type="scientific">Cutaneotrichosporon spelunceum</name>
    <dbReference type="NCBI Taxonomy" id="1672016"/>
    <lineage>
        <taxon>Eukaryota</taxon>
        <taxon>Fungi</taxon>
        <taxon>Dikarya</taxon>
        <taxon>Basidiomycota</taxon>
        <taxon>Agaricomycotina</taxon>
        <taxon>Tremellomycetes</taxon>
        <taxon>Trichosporonales</taxon>
        <taxon>Trichosporonaceae</taxon>
        <taxon>Cutaneotrichosporon</taxon>
    </lineage>
</organism>
<reference evidence="8" key="1">
    <citation type="journal article" date="2023" name="BMC Genomics">
        <title>Chromosome-level genome assemblies of Cutaneotrichosporon spp. (Trichosporonales, Basidiomycota) reveal imbalanced evolution between nucleotide sequences and chromosome synteny.</title>
        <authorList>
            <person name="Kobayashi Y."/>
            <person name="Kayamori A."/>
            <person name="Aoki K."/>
            <person name="Shiwa Y."/>
            <person name="Matsutani M."/>
            <person name="Fujita N."/>
            <person name="Sugita T."/>
            <person name="Iwasaki W."/>
            <person name="Tanaka N."/>
            <person name="Takashima M."/>
        </authorList>
    </citation>
    <scope>NUCLEOTIDE SEQUENCE</scope>
    <source>
        <strain evidence="8">HIS016</strain>
    </source>
</reference>
<dbReference type="PROSITE" id="PS00491">
    <property type="entry name" value="PROLINE_PEPTIDASE"/>
    <property type="match status" value="1"/>
</dbReference>
<dbReference type="InterPro" id="IPR029149">
    <property type="entry name" value="Creatin/AminoP/Spt16_N"/>
</dbReference>
<dbReference type="InterPro" id="IPR052433">
    <property type="entry name" value="X-Pro_dipept-like"/>
</dbReference>
<evidence type="ECO:0000313" key="9">
    <source>
        <dbReference type="Proteomes" id="UP001222932"/>
    </source>
</evidence>
<evidence type="ECO:0000313" key="8">
    <source>
        <dbReference type="EMBL" id="GMK55028.1"/>
    </source>
</evidence>
<dbReference type="SUPFAM" id="SSF53092">
    <property type="entry name" value="Creatinase/prolidase N-terminal domain"/>
    <property type="match status" value="1"/>
</dbReference>
<dbReference type="InterPro" id="IPR036005">
    <property type="entry name" value="Creatinase/aminopeptidase-like"/>
</dbReference>
<dbReference type="Gene3D" id="3.90.230.10">
    <property type="entry name" value="Creatinase/methionine aminopeptidase superfamily"/>
    <property type="match status" value="1"/>
</dbReference>
<dbReference type="GO" id="GO:0006508">
    <property type="term" value="P:proteolysis"/>
    <property type="evidence" value="ECO:0007669"/>
    <property type="project" value="TreeGrafter"/>
</dbReference>
<evidence type="ECO:0000259" key="7">
    <source>
        <dbReference type="SMART" id="SM01011"/>
    </source>
</evidence>
<gene>
    <name evidence="8" type="primary">PEPP</name>
    <name evidence="8" type="ORF">CspeluHIS016_0200840</name>
</gene>
<dbReference type="SMART" id="SM01011">
    <property type="entry name" value="AMP_N"/>
    <property type="match status" value="1"/>
</dbReference>
<reference evidence="8" key="2">
    <citation type="submission" date="2023-06" db="EMBL/GenBank/DDBJ databases">
        <authorList>
            <person name="Kobayashi Y."/>
            <person name="Kayamori A."/>
            <person name="Aoki K."/>
            <person name="Shiwa Y."/>
            <person name="Fujita N."/>
            <person name="Sugita T."/>
            <person name="Iwasaki W."/>
            <person name="Tanaka N."/>
            <person name="Takashima M."/>
        </authorList>
    </citation>
    <scope>NUCLEOTIDE SEQUENCE</scope>
    <source>
        <strain evidence="8">HIS016</strain>
    </source>
</reference>
<evidence type="ECO:0000256" key="5">
    <source>
        <dbReference type="ARBA" id="ARBA00023211"/>
    </source>
</evidence>
<comment type="cofactor">
    <cofactor evidence="1">
        <name>Mn(2+)</name>
        <dbReference type="ChEBI" id="CHEBI:29035"/>
    </cofactor>
</comment>
<keyword evidence="4" id="KW-0378">Hydrolase</keyword>
<dbReference type="AlphaFoldDB" id="A0AAD3YAG9"/>
<dbReference type="InterPro" id="IPR001131">
    <property type="entry name" value="Peptidase_M24B_aminopep-P_CS"/>
</dbReference>
<feature type="domain" description="Aminopeptidase P N-terminal" evidence="7">
    <location>
        <begin position="9"/>
        <end position="151"/>
    </location>
</feature>
<keyword evidence="5" id="KW-0464">Manganese</keyword>
<dbReference type="GO" id="GO:0070006">
    <property type="term" value="F:metalloaminopeptidase activity"/>
    <property type="evidence" value="ECO:0007669"/>
    <property type="project" value="InterPro"/>
</dbReference>
<dbReference type="CDD" id="cd01087">
    <property type="entry name" value="Prolidase"/>
    <property type="match status" value="1"/>
</dbReference>
<comment type="caution">
    <text evidence="8">The sequence shown here is derived from an EMBL/GenBank/DDBJ whole genome shotgun (WGS) entry which is preliminary data.</text>
</comment>
<dbReference type="GO" id="GO:0030145">
    <property type="term" value="F:manganese ion binding"/>
    <property type="evidence" value="ECO:0007669"/>
    <property type="project" value="InterPro"/>
</dbReference>
<dbReference type="Pfam" id="PF00557">
    <property type="entry name" value="Peptidase_M24"/>
    <property type="match status" value="1"/>
</dbReference>
<evidence type="ECO:0000256" key="1">
    <source>
        <dbReference type="ARBA" id="ARBA00001936"/>
    </source>
</evidence>
<evidence type="ECO:0000256" key="3">
    <source>
        <dbReference type="ARBA" id="ARBA00022723"/>
    </source>
</evidence>
<name>A0AAD3YAG9_9TREE</name>
<keyword evidence="9" id="KW-1185">Reference proteome</keyword>
<dbReference type="EMBL" id="BTCM01000002">
    <property type="protein sequence ID" value="GMK55028.1"/>
    <property type="molecule type" value="Genomic_DNA"/>
</dbReference>
<dbReference type="Proteomes" id="UP001222932">
    <property type="component" value="Unassembled WGS sequence"/>
</dbReference>
<evidence type="ECO:0000256" key="2">
    <source>
        <dbReference type="ARBA" id="ARBA00008766"/>
    </source>
</evidence>
<dbReference type="Gene3D" id="3.40.350.10">
    <property type="entry name" value="Creatinase/prolidase N-terminal domain"/>
    <property type="match status" value="1"/>
</dbReference>
<dbReference type="Pfam" id="PF05195">
    <property type="entry name" value="AMP_N"/>
    <property type="match status" value="1"/>
</dbReference>
<accession>A0AAD3YAG9</accession>
<evidence type="ECO:0000256" key="4">
    <source>
        <dbReference type="ARBA" id="ARBA00022801"/>
    </source>
</evidence>
<dbReference type="InterPro" id="IPR000994">
    <property type="entry name" value="Pept_M24"/>
</dbReference>
<sequence length="549" mass="60060">MTVDAPTKFPARVHASKLVAELIKLMPEGDRSGNHAIFVQGSPVMFRDDTDHELPFHQEANFNYLTGAHDVISASVLVTFSGSDGSDVQHTLFIPPADPLQTMWSVAPPTLEEASARFDAGAILSTDELEKTLAQLGGGTLHTLPVTHEFPPLPSFVTDAMKAHKHCTEHLRRALHITRLTKTPEELELLRKANVITSGAHEVLMRELGRYAVKRAKATDVGTKGRTGVEGISQWEVESEQDAEALFVATCRRMGAEMAYLPIVASGSHASTLHYVCNDRLFPSTATPRAPGDTSFTPRRLARGCCGDVPEHEHATPTTSLHTSAFEPQVLLVDAGCEWQGYAADVTRTIPVGNGGKFTPKAAQIYDIVLRMQKECEERVRVGVHWDELHLHSHRVLIDEFIKLGIFKGTPEEMLASGLSAAFYPHGLGHSIGLDVHDSLQYLREVKVDAPTTASAPAKLFTYLRIRQFLAAGMVLTIEPGCYFPPQLLDMHGVWESALVDHDVLKTYLSVGGVRIEDSVVVRDGGPCENLTHVGRERAWVEACAAGLE</sequence>